<keyword evidence="26" id="KW-1185">Reference proteome</keyword>
<evidence type="ECO:0000256" key="5">
    <source>
        <dbReference type="ARBA" id="ARBA00022695"/>
    </source>
</evidence>
<keyword evidence="16" id="KW-0234">DNA repair</keyword>
<evidence type="ECO:0000259" key="22">
    <source>
        <dbReference type="PROSITE" id="PS50160"/>
    </source>
</evidence>
<keyword evidence="9" id="KW-0227">DNA damage</keyword>
<keyword evidence="12" id="KW-0067">ATP-binding</keyword>
<dbReference type="GO" id="GO:0004527">
    <property type="term" value="F:exonuclease activity"/>
    <property type="evidence" value="ECO:0007669"/>
    <property type="project" value="UniProtKB-KW"/>
</dbReference>
<dbReference type="RefSeq" id="WP_085896449.1">
    <property type="nucleotide sequence ID" value="NZ_FWFY01000005.1"/>
</dbReference>
<dbReference type="GO" id="GO:0006281">
    <property type="term" value="P:DNA repair"/>
    <property type="evidence" value="ECO:0007669"/>
    <property type="project" value="UniProtKB-KW"/>
</dbReference>
<feature type="domain" description="ATP-dependent DNA ligase family profile" evidence="22">
    <location>
        <begin position="319"/>
        <end position="403"/>
    </location>
</feature>
<dbReference type="InterPro" id="IPR014143">
    <property type="entry name" value="NHEJ_ligase_prk"/>
</dbReference>
<dbReference type="Proteomes" id="UP000240624">
    <property type="component" value="Unassembled WGS sequence"/>
</dbReference>
<dbReference type="GO" id="GO:0046872">
    <property type="term" value="F:metal ion binding"/>
    <property type="evidence" value="ECO:0007669"/>
    <property type="project" value="UniProtKB-KW"/>
</dbReference>
<evidence type="ECO:0000256" key="8">
    <source>
        <dbReference type="ARBA" id="ARBA00022741"/>
    </source>
</evidence>
<evidence type="ECO:0000313" key="25">
    <source>
        <dbReference type="Proteomes" id="UP000193495"/>
    </source>
</evidence>
<dbReference type="CDD" id="cd04862">
    <property type="entry name" value="PaeLigD_Pol_like"/>
    <property type="match status" value="1"/>
</dbReference>
<dbReference type="SUPFAM" id="SSF56091">
    <property type="entry name" value="DNA ligase/mRNA capping enzyme, catalytic domain"/>
    <property type="match status" value="1"/>
</dbReference>
<accession>A0A1X6ZCI8</accession>
<dbReference type="NCBIfam" id="TIGR02778">
    <property type="entry name" value="ligD_pol"/>
    <property type="match status" value="1"/>
</dbReference>
<feature type="region of interest" description="Disordered" evidence="21">
    <location>
        <begin position="190"/>
        <end position="219"/>
    </location>
</feature>
<dbReference type="GO" id="GO:0003910">
    <property type="term" value="F:DNA ligase (ATP) activity"/>
    <property type="evidence" value="ECO:0007669"/>
    <property type="project" value="UniProtKB-EC"/>
</dbReference>
<evidence type="ECO:0000256" key="4">
    <source>
        <dbReference type="ARBA" id="ARBA00022679"/>
    </source>
</evidence>
<dbReference type="NCBIfam" id="TIGR02779">
    <property type="entry name" value="NHEJ_ligase_lig"/>
    <property type="match status" value="1"/>
</dbReference>
<dbReference type="PANTHER" id="PTHR42705:SF2">
    <property type="entry name" value="BIFUNCTIONAL NON-HOMOLOGOUS END JOINING PROTEIN LIGD"/>
    <property type="match status" value="1"/>
</dbReference>
<dbReference type="InterPro" id="IPR033651">
    <property type="entry name" value="PaeLigD_Pol-like"/>
</dbReference>
<dbReference type="InterPro" id="IPR012340">
    <property type="entry name" value="NA-bd_OB-fold"/>
</dbReference>
<dbReference type="EMBL" id="FWFY01000005">
    <property type="protein sequence ID" value="SLN47286.1"/>
    <property type="molecule type" value="Genomic_DNA"/>
</dbReference>
<keyword evidence="6" id="KW-0540">Nuclease</keyword>
<dbReference type="CDD" id="cd07971">
    <property type="entry name" value="OBF_DNA_ligase_LigD"/>
    <property type="match status" value="1"/>
</dbReference>
<dbReference type="Pfam" id="PF04679">
    <property type="entry name" value="DNA_ligase_A_C"/>
    <property type="match status" value="1"/>
</dbReference>
<evidence type="ECO:0000256" key="2">
    <source>
        <dbReference type="ARBA" id="ARBA00012727"/>
    </source>
</evidence>
<reference evidence="24 25" key="1">
    <citation type="submission" date="2017-03" db="EMBL/GenBank/DDBJ databases">
        <authorList>
            <person name="Afonso C.L."/>
            <person name="Miller P.J."/>
            <person name="Scott M.A."/>
            <person name="Spackman E."/>
            <person name="Goraichik I."/>
            <person name="Dimitrov K.M."/>
            <person name="Suarez D.L."/>
            <person name="Swayne D.E."/>
        </authorList>
    </citation>
    <scope>NUCLEOTIDE SEQUENCE [LARGE SCALE GENOMIC DNA]</scope>
    <source>
        <strain evidence="24 25">CECT 8367</strain>
    </source>
</reference>
<evidence type="ECO:0000313" key="26">
    <source>
        <dbReference type="Proteomes" id="UP000240624"/>
    </source>
</evidence>
<evidence type="ECO:0000256" key="9">
    <source>
        <dbReference type="ARBA" id="ARBA00022763"/>
    </source>
</evidence>
<dbReference type="InterPro" id="IPR014145">
    <property type="entry name" value="LigD_pol_dom"/>
</dbReference>
<evidence type="ECO:0000256" key="6">
    <source>
        <dbReference type="ARBA" id="ARBA00022722"/>
    </source>
</evidence>
<evidence type="ECO:0000256" key="13">
    <source>
        <dbReference type="ARBA" id="ARBA00022932"/>
    </source>
</evidence>
<keyword evidence="3 24" id="KW-0436">Ligase</keyword>
<dbReference type="GO" id="GO:0005524">
    <property type="term" value="F:ATP binding"/>
    <property type="evidence" value="ECO:0007669"/>
    <property type="project" value="UniProtKB-KW"/>
</dbReference>
<dbReference type="InterPro" id="IPR052171">
    <property type="entry name" value="NHEJ_LigD"/>
</dbReference>
<evidence type="ECO:0000313" key="24">
    <source>
        <dbReference type="EMBL" id="SLN47286.1"/>
    </source>
</evidence>
<dbReference type="InterPro" id="IPR012310">
    <property type="entry name" value="DNA_ligase_ATP-dep_cent"/>
</dbReference>
<evidence type="ECO:0000256" key="10">
    <source>
        <dbReference type="ARBA" id="ARBA00022801"/>
    </source>
</evidence>
<dbReference type="SUPFAM" id="SSF50249">
    <property type="entry name" value="Nucleic acid-binding proteins"/>
    <property type="match status" value="1"/>
</dbReference>
<evidence type="ECO:0000256" key="11">
    <source>
        <dbReference type="ARBA" id="ARBA00022839"/>
    </source>
</evidence>
<feature type="compositionally biased region" description="Basic and acidic residues" evidence="21">
    <location>
        <begin position="1"/>
        <end position="14"/>
    </location>
</feature>
<evidence type="ECO:0000256" key="17">
    <source>
        <dbReference type="ARBA" id="ARBA00023211"/>
    </source>
</evidence>
<comment type="cofactor">
    <cofactor evidence="1">
        <name>Mn(2+)</name>
        <dbReference type="ChEBI" id="CHEBI:29035"/>
    </cofactor>
</comment>
<dbReference type="InterPro" id="IPR014144">
    <property type="entry name" value="LigD_PE_domain"/>
</dbReference>
<evidence type="ECO:0000256" key="1">
    <source>
        <dbReference type="ARBA" id="ARBA00001936"/>
    </source>
</evidence>
<feature type="region of interest" description="Disordered" evidence="21">
    <location>
        <begin position="1"/>
        <end position="30"/>
    </location>
</feature>
<dbReference type="CDD" id="cd07906">
    <property type="entry name" value="Adenylation_DNA_ligase_LigD_LigC"/>
    <property type="match status" value="1"/>
</dbReference>
<keyword evidence="10" id="KW-0378">Hydrolase</keyword>
<dbReference type="InterPro" id="IPR014146">
    <property type="entry name" value="LigD_ligase_dom"/>
</dbReference>
<keyword evidence="18" id="KW-0511">Multifunctional enzyme</keyword>
<dbReference type="Gene3D" id="2.40.50.140">
    <property type="entry name" value="Nucleic acid-binding proteins"/>
    <property type="match status" value="1"/>
</dbReference>
<evidence type="ECO:0000256" key="18">
    <source>
        <dbReference type="ARBA" id="ARBA00023268"/>
    </source>
</evidence>
<keyword evidence="15" id="KW-0233">DNA recombination</keyword>
<keyword evidence="4" id="KW-0808">Transferase</keyword>
<dbReference type="EC" id="6.5.1.1" evidence="2"/>
<evidence type="ECO:0000256" key="3">
    <source>
        <dbReference type="ARBA" id="ARBA00022598"/>
    </source>
</evidence>
<comment type="catalytic activity">
    <reaction evidence="20">
        <text>ATP + (deoxyribonucleotide)n-3'-hydroxyl + 5'-phospho-(deoxyribonucleotide)m = (deoxyribonucleotide)n+m + AMP + diphosphate.</text>
        <dbReference type="EC" id="6.5.1.1"/>
    </reaction>
</comment>
<keyword evidence="8" id="KW-0547">Nucleotide-binding</keyword>
<keyword evidence="13" id="KW-0239">DNA-directed DNA polymerase</keyword>
<dbReference type="InterPro" id="IPR012309">
    <property type="entry name" value="DNA_ligase_ATP-dep_C"/>
</dbReference>
<dbReference type="Proteomes" id="UP000193495">
    <property type="component" value="Unassembled WGS sequence"/>
</dbReference>
<dbReference type="AlphaFoldDB" id="A0A1X6ZCI8"/>
<dbReference type="Gene3D" id="3.30.470.30">
    <property type="entry name" value="DNA ligase/mRNA capping enzyme"/>
    <property type="match status" value="1"/>
</dbReference>
<keyword evidence="17" id="KW-0464">Manganese</keyword>
<name>A0A1X6ZCI8_9RHOB</name>
<proteinExistence type="predicted"/>
<dbReference type="Pfam" id="PF13298">
    <property type="entry name" value="LigD_N"/>
    <property type="match status" value="1"/>
</dbReference>
<dbReference type="Pfam" id="PF01068">
    <property type="entry name" value="DNA_ligase_A_M"/>
    <property type="match status" value="1"/>
</dbReference>
<evidence type="ECO:0000256" key="16">
    <source>
        <dbReference type="ARBA" id="ARBA00023204"/>
    </source>
</evidence>
<evidence type="ECO:0000313" key="23">
    <source>
        <dbReference type="EMBL" id="PSK86351.1"/>
    </source>
</evidence>
<dbReference type="GO" id="GO:0006310">
    <property type="term" value="P:DNA recombination"/>
    <property type="evidence" value="ECO:0007669"/>
    <property type="project" value="UniProtKB-KW"/>
</dbReference>
<dbReference type="EMBL" id="PYGB01000005">
    <property type="protein sequence ID" value="PSK86351.1"/>
    <property type="molecule type" value="Genomic_DNA"/>
</dbReference>
<keyword evidence="5" id="KW-0548">Nucleotidyltransferase</keyword>
<dbReference type="PANTHER" id="PTHR42705">
    <property type="entry name" value="BIFUNCTIONAL NON-HOMOLOGOUS END JOINING PROTEIN LIGD"/>
    <property type="match status" value="1"/>
</dbReference>
<keyword evidence="14" id="KW-0238">DNA-binding</keyword>
<dbReference type="Gene3D" id="3.30.1490.70">
    <property type="match status" value="1"/>
</dbReference>
<dbReference type="GO" id="GO:0003887">
    <property type="term" value="F:DNA-directed DNA polymerase activity"/>
    <property type="evidence" value="ECO:0007669"/>
    <property type="project" value="UniProtKB-KW"/>
</dbReference>
<evidence type="ECO:0000256" key="7">
    <source>
        <dbReference type="ARBA" id="ARBA00022723"/>
    </source>
</evidence>
<protein>
    <recommendedName>
        <fullName evidence="2">DNA ligase (ATP)</fullName>
        <ecNumber evidence="2">6.5.1.1</ecNumber>
    </recommendedName>
    <alternativeName>
        <fullName evidence="19">NHEJ DNA polymerase</fullName>
    </alternativeName>
</protein>
<dbReference type="NCBIfam" id="NF004628">
    <property type="entry name" value="PRK05972.1"/>
    <property type="match status" value="1"/>
</dbReference>
<feature type="compositionally biased region" description="Basic and acidic residues" evidence="21">
    <location>
        <begin position="195"/>
        <end position="217"/>
    </location>
</feature>
<dbReference type="OrthoDB" id="9802472at2"/>
<keyword evidence="7" id="KW-0479">Metal-binding</keyword>
<dbReference type="Pfam" id="PF21686">
    <property type="entry name" value="LigD_Prim-Pol"/>
    <property type="match status" value="1"/>
</dbReference>
<evidence type="ECO:0000256" key="21">
    <source>
        <dbReference type="SAM" id="MobiDB-lite"/>
    </source>
</evidence>
<gene>
    <name evidence="23" type="ORF">CLV79_10558</name>
    <name evidence="24" type="ORF">LOS8367_02114</name>
</gene>
<sequence length="837" mass="90914">MSRLDRYRDKRDFDATPEPQAGESSGNGRSFVVQKHDATRLHYDFRLEHEGALWSWAVTRGPADDPREKRLAVRTEDHPLDYAGFEGVIPKGNYGAGTVMLWDRGSWEPLDEDPGAALAAGKLKFRLSGERMHGGWTLVRMKGRARDRGRENWLLIKERDDQAGDDPEGLTTRHLTSIESGRDLDAIAAGAKAAMRPEDDGRSAPHEDGGASPERKGAAPGFVAPQLATLREEAPEGDDWWQEPKFDGYRCLLSLGADGPRAFSRNGHDWSDRFAPLIGPARAIPCDTALIDGEVTAGDGNGDFSTLQKALGEGGALSFYAFDLLHLDGEDLQAQPLEQRREALDALLGELPGDGAIRLSPYIMGSAEEVLTHLCGAGAEGIICKRADAPYRSGRSADWIKVKCVKSAEFVIGGWSPSDKPGRPFASLLLGSFESGRLVYRGRVGTGFGAETMRDLAARMKPLARKTSPFDEVPKDQARGARWITPALVAQIRYAELTGEGRVRHGVFQGLREDKSPDEVTAAQEMAVERGDAASDELSLRGIDISSADRVVYPGPALTKGGVARYYDAVADRMLEHAADRPVALVRMPSGLDGQRFFQRHAGKGFPDAIGSVRLTEASGKEADYITLPNAQALLGAVQMGTLEFHIHGARNDRLDRPDRLVFDLDPDEGLGFDEVRRAAREVGNLVQKLGLACAPMVTGGKGVHVVVPLRRVAGWETLRGFAQAVAQGFERRAPDRYTATMSKTRRKGRIFIDWLRNDTAATAISPYSLRARPGAPVAVPVTWDELDDLDRANGFSVKAAVARAHEPCPLLAAAKGAPGLSEATLDALEDWLEESA</sequence>
<dbReference type="NCBIfam" id="TIGR02777">
    <property type="entry name" value="LigD_PE_dom"/>
    <property type="match status" value="1"/>
</dbReference>
<evidence type="ECO:0000256" key="20">
    <source>
        <dbReference type="ARBA" id="ARBA00034003"/>
    </source>
</evidence>
<evidence type="ECO:0000256" key="15">
    <source>
        <dbReference type="ARBA" id="ARBA00023172"/>
    </source>
</evidence>
<dbReference type="NCBIfam" id="TIGR02776">
    <property type="entry name" value="NHEJ_ligase_prk"/>
    <property type="match status" value="1"/>
</dbReference>
<dbReference type="GO" id="GO:0003677">
    <property type="term" value="F:DNA binding"/>
    <property type="evidence" value="ECO:0007669"/>
    <property type="project" value="UniProtKB-KW"/>
</dbReference>
<evidence type="ECO:0000256" key="12">
    <source>
        <dbReference type="ARBA" id="ARBA00022840"/>
    </source>
</evidence>
<evidence type="ECO:0000256" key="19">
    <source>
        <dbReference type="ARBA" id="ARBA00029943"/>
    </source>
</evidence>
<dbReference type="PROSITE" id="PS50160">
    <property type="entry name" value="DNA_LIGASE_A3"/>
    <property type="match status" value="1"/>
</dbReference>
<dbReference type="Gene3D" id="3.90.920.10">
    <property type="entry name" value="DNA primase, PRIM domain"/>
    <property type="match status" value="1"/>
</dbReference>
<evidence type="ECO:0000256" key="14">
    <source>
        <dbReference type="ARBA" id="ARBA00023125"/>
    </source>
</evidence>
<reference evidence="23 26" key="2">
    <citation type="submission" date="2018-03" db="EMBL/GenBank/DDBJ databases">
        <title>Genomic Encyclopedia of Archaeal and Bacterial Type Strains, Phase II (KMG-II): from individual species to whole genera.</title>
        <authorList>
            <person name="Goeker M."/>
        </authorList>
    </citation>
    <scope>NUCLEOTIDE SEQUENCE [LARGE SCALE GENOMIC DNA]</scope>
    <source>
        <strain evidence="23 26">DSM 29956</strain>
    </source>
</reference>
<organism evidence="24 25">
    <name type="scientific">Limimaricola soesokkakensis</name>
    <dbReference type="NCBI Taxonomy" id="1343159"/>
    <lineage>
        <taxon>Bacteria</taxon>
        <taxon>Pseudomonadati</taxon>
        <taxon>Pseudomonadota</taxon>
        <taxon>Alphaproteobacteria</taxon>
        <taxon>Rhodobacterales</taxon>
        <taxon>Paracoccaceae</taxon>
        <taxon>Limimaricola</taxon>
    </lineage>
</organism>
<keyword evidence="11" id="KW-0269">Exonuclease</keyword>